<dbReference type="PANTHER" id="PTHR46001:SF4">
    <property type="entry name" value="T-LYMPHOMA INVASION AND METASTASIS-INDUCING PROTEIN 1 ISOFORM X1"/>
    <property type="match status" value="1"/>
</dbReference>
<dbReference type="AlphaFoldDB" id="A0A061AEX2"/>
<reference evidence="2" key="2">
    <citation type="submission" date="2014-03" db="EMBL/GenBank/DDBJ databases">
        <authorList>
            <person name="Genoscope - CEA"/>
        </authorList>
    </citation>
    <scope>NUCLEOTIDE SEQUENCE</scope>
</reference>
<sequence length="217" mass="23396">NATSVHRLCVSHLYLCVCVWVCLYLCRVCVCLTCVSVPVCFQDVTAGEGSEYEDSGIDGVTASGAKHQSRRYKTMSMSFSVCSAAGRSLFAGSDSGSSSGGGASEGVQGVYENFRQELEMSSCQTESLEEAGSALSDEQSTMSSAYQSDPLHGVVQGTVRKAGRLAVKNFLVHKKSKKVESATRRKWKSYWVCLKGTYPTVYTVSIHTAITSTYPTV</sequence>
<accession>A0A061AEX2</accession>
<name>A0A061AEX2_ONCMY</name>
<organism evidence="2 3">
    <name type="scientific">Oncorhynchus mykiss</name>
    <name type="common">Rainbow trout</name>
    <name type="synonym">Salmo gairdneri</name>
    <dbReference type="NCBI Taxonomy" id="8022"/>
    <lineage>
        <taxon>Eukaryota</taxon>
        <taxon>Metazoa</taxon>
        <taxon>Chordata</taxon>
        <taxon>Craniata</taxon>
        <taxon>Vertebrata</taxon>
        <taxon>Euteleostomi</taxon>
        <taxon>Actinopterygii</taxon>
        <taxon>Neopterygii</taxon>
        <taxon>Teleostei</taxon>
        <taxon>Protacanthopterygii</taxon>
        <taxon>Salmoniformes</taxon>
        <taxon>Salmonidae</taxon>
        <taxon>Salmoninae</taxon>
        <taxon>Oncorhynchus</taxon>
    </lineage>
</organism>
<evidence type="ECO:0000313" key="3">
    <source>
        <dbReference type="Proteomes" id="UP000193380"/>
    </source>
</evidence>
<reference evidence="2" key="1">
    <citation type="journal article" date="2014" name="Nat. Commun.">
        <title>The rainbow trout genome provides novel insights into evolution after whole-genome duplication in vertebrates.</title>
        <authorList>
            <person name="Berthelot C."/>
            <person name="Brunet F."/>
            <person name="Chalopin D."/>
            <person name="Juanchich A."/>
            <person name="Bernard M."/>
            <person name="Noel B."/>
            <person name="Bento P."/>
            <person name="Da Silva C."/>
            <person name="Labadie K."/>
            <person name="Alberti A."/>
            <person name="Aury J.M."/>
            <person name="Louis A."/>
            <person name="Dehais P."/>
            <person name="Bardou P."/>
            <person name="Montfort J."/>
            <person name="Klopp C."/>
            <person name="Cabau C."/>
            <person name="Gaspin C."/>
            <person name="Thorgaard G.H."/>
            <person name="Boussaha M."/>
            <person name="Quillet E."/>
            <person name="Guyomard R."/>
            <person name="Galiana D."/>
            <person name="Bobe J."/>
            <person name="Volff J.N."/>
            <person name="Genet C."/>
            <person name="Wincker P."/>
            <person name="Jaillon O."/>
            <person name="Roest Crollius H."/>
            <person name="Guiguen Y."/>
        </authorList>
    </citation>
    <scope>NUCLEOTIDE SEQUENCE [LARGE SCALE GENOMIC DNA]</scope>
</reference>
<dbReference type="STRING" id="8022.A0A061AEX2"/>
<proteinExistence type="predicted"/>
<dbReference type="EMBL" id="FR978410">
    <property type="protein sequence ID" value="CDR18457.1"/>
    <property type="molecule type" value="Genomic_DNA"/>
</dbReference>
<dbReference type="InterPro" id="IPR011993">
    <property type="entry name" value="PH-like_dom_sf"/>
</dbReference>
<dbReference type="InterPro" id="IPR043537">
    <property type="entry name" value="Tiam1/Tiam2/Sif"/>
</dbReference>
<gene>
    <name evidence="2" type="ORF">GSONMT00057674001</name>
</gene>
<evidence type="ECO:0000313" key="2">
    <source>
        <dbReference type="EMBL" id="CDR18457.1"/>
    </source>
</evidence>
<dbReference type="PaxDb" id="8022-A0A061AEX2"/>
<dbReference type="GO" id="GO:0005085">
    <property type="term" value="F:guanyl-nucleotide exchange factor activity"/>
    <property type="evidence" value="ECO:0007669"/>
    <property type="project" value="InterPro"/>
</dbReference>
<feature type="non-terminal residue" evidence="2">
    <location>
        <position position="1"/>
    </location>
</feature>
<protein>
    <recommendedName>
        <fullName evidence="4">PH domain-containing protein</fullName>
    </recommendedName>
</protein>
<dbReference type="Gene3D" id="2.30.29.30">
    <property type="entry name" value="Pleckstrin-homology domain (PH domain)/Phosphotyrosine-binding domain (PTB)"/>
    <property type="match status" value="1"/>
</dbReference>
<evidence type="ECO:0008006" key="4">
    <source>
        <dbReference type="Google" id="ProtNLM"/>
    </source>
</evidence>
<evidence type="ECO:0000256" key="1">
    <source>
        <dbReference type="SAM" id="SignalP"/>
    </source>
</evidence>
<dbReference type="GO" id="GO:0007264">
    <property type="term" value="P:small GTPase-mediated signal transduction"/>
    <property type="evidence" value="ECO:0007669"/>
    <property type="project" value="InterPro"/>
</dbReference>
<dbReference type="GO" id="GO:0005829">
    <property type="term" value="C:cytosol"/>
    <property type="evidence" value="ECO:0007669"/>
    <property type="project" value="TreeGrafter"/>
</dbReference>
<dbReference type="PANTHER" id="PTHR46001">
    <property type="entry name" value="TIAM (MAMMALIAN TUMOR INVASION AND METASTASIS FACTOR) HOMOLOG"/>
    <property type="match status" value="1"/>
</dbReference>
<feature type="signal peptide" evidence="1">
    <location>
        <begin position="1"/>
        <end position="31"/>
    </location>
</feature>
<dbReference type="GO" id="GO:0005886">
    <property type="term" value="C:plasma membrane"/>
    <property type="evidence" value="ECO:0007669"/>
    <property type="project" value="TreeGrafter"/>
</dbReference>
<feature type="chain" id="PRO_5001593692" description="PH domain-containing protein" evidence="1">
    <location>
        <begin position="32"/>
        <end position="217"/>
    </location>
</feature>
<dbReference type="Proteomes" id="UP000193380">
    <property type="component" value="Unassembled WGS sequence"/>
</dbReference>
<keyword evidence="1" id="KW-0732">Signal</keyword>